<name>A0A7D9HDC7_PARCT</name>
<protein>
    <submittedName>
        <fullName evidence="1">Uncharacterized protein</fullName>
    </submittedName>
</protein>
<comment type="caution">
    <text evidence="1">The sequence shown here is derived from an EMBL/GenBank/DDBJ whole genome shotgun (WGS) entry which is preliminary data.</text>
</comment>
<proteinExistence type="predicted"/>
<sequence>MLESNKLINFNCLLPYLFTGIRLGVFPDELESEFYPPTVSQPLTEHQISEEGTAFEMFSSNSSNSDVLSDDAPEIIDTDDDEQETTSEVDNGPAVKVVKLFLSAIRCVSKMPCNLQSRGCSSQKCEGNYKGKKVQLRAFSKSSSCKQAKAMWISSIQASESKQWITDTKTKEDLLFPVHKGYFIEVFEKTRFC</sequence>
<keyword evidence="2" id="KW-1185">Reference proteome</keyword>
<dbReference type="Proteomes" id="UP001152795">
    <property type="component" value="Unassembled WGS sequence"/>
</dbReference>
<reference evidence="1" key="1">
    <citation type="submission" date="2020-04" db="EMBL/GenBank/DDBJ databases">
        <authorList>
            <person name="Alioto T."/>
            <person name="Alioto T."/>
            <person name="Gomez Garrido J."/>
        </authorList>
    </citation>
    <scope>NUCLEOTIDE SEQUENCE</scope>
    <source>
        <strain evidence="1">A484AB</strain>
    </source>
</reference>
<gene>
    <name evidence="1" type="ORF">PACLA_8A075106</name>
</gene>
<dbReference type="EMBL" id="CACRXK020000311">
    <property type="protein sequence ID" value="CAB3980665.1"/>
    <property type="molecule type" value="Genomic_DNA"/>
</dbReference>
<accession>A0A7D9HDC7</accession>
<dbReference type="AlphaFoldDB" id="A0A7D9HDC7"/>
<evidence type="ECO:0000313" key="1">
    <source>
        <dbReference type="EMBL" id="CAB3980665.1"/>
    </source>
</evidence>
<evidence type="ECO:0000313" key="2">
    <source>
        <dbReference type="Proteomes" id="UP001152795"/>
    </source>
</evidence>
<organism evidence="1 2">
    <name type="scientific">Paramuricea clavata</name>
    <name type="common">Red gorgonian</name>
    <name type="synonym">Violescent sea-whip</name>
    <dbReference type="NCBI Taxonomy" id="317549"/>
    <lineage>
        <taxon>Eukaryota</taxon>
        <taxon>Metazoa</taxon>
        <taxon>Cnidaria</taxon>
        <taxon>Anthozoa</taxon>
        <taxon>Octocorallia</taxon>
        <taxon>Malacalcyonacea</taxon>
        <taxon>Plexauridae</taxon>
        <taxon>Paramuricea</taxon>
    </lineage>
</organism>